<sequence length="47" mass="5494">MVLIFASRLKKNRPTPAKRRDIYPLSLNKNYSPRSGFNHVDNSTYRA</sequence>
<organism evidence="1 2">
    <name type="scientific">Klebsiella michiganensis (strain ATCC 8724 / DSM 4798 / JCM 20051 / NBRC 3318 / NRRL B-199 / KCTC 1686 / BUCSAV 143 / CCM 1901)</name>
    <dbReference type="NCBI Taxonomy" id="1006551"/>
    <lineage>
        <taxon>Bacteria</taxon>
        <taxon>Pseudomonadati</taxon>
        <taxon>Pseudomonadota</taxon>
        <taxon>Gammaproteobacteria</taxon>
        <taxon>Enterobacterales</taxon>
        <taxon>Enterobacteriaceae</taxon>
        <taxon>Klebsiella/Raoultella group</taxon>
        <taxon>Klebsiella</taxon>
    </lineage>
</organism>
<dbReference type="KEGG" id="kox:KOX_23305"/>
<protein>
    <submittedName>
        <fullName evidence="1">Uncharacterized protein</fullName>
    </submittedName>
</protein>
<name>A0A0H3HAT5_KLEM8</name>
<evidence type="ECO:0000313" key="1">
    <source>
        <dbReference type="EMBL" id="AEX06377.1"/>
    </source>
</evidence>
<dbReference type="EMBL" id="CP003218">
    <property type="protein sequence ID" value="AEX06377.1"/>
    <property type="molecule type" value="Genomic_DNA"/>
</dbReference>
<dbReference type="Proteomes" id="UP000007843">
    <property type="component" value="Chromosome"/>
</dbReference>
<accession>A0A0H3HAT5</accession>
<evidence type="ECO:0000313" key="2">
    <source>
        <dbReference type="Proteomes" id="UP000007843"/>
    </source>
</evidence>
<gene>
    <name evidence="1" type="ordered locus">KOX_23305</name>
</gene>
<reference evidence="1 2" key="1">
    <citation type="journal article" date="2012" name="J. Bacteriol.">
        <title>Complete genome sequence of Klebsiella oxytoca KCTC 1686, used in production of 2,3-butanediol.</title>
        <authorList>
            <person name="Shin S.H."/>
            <person name="Kim S."/>
            <person name="Kim J.Y."/>
            <person name="Lee S."/>
            <person name="Um Y."/>
            <person name="Oh M.K."/>
            <person name="Kim Y.R."/>
            <person name="Lee J."/>
            <person name="Yang K.S."/>
        </authorList>
    </citation>
    <scope>NUCLEOTIDE SEQUENCE [LARGE SCALE GENOMIC DNA]</scope>
    <source>
        <strain evidence="2">ATCC 8724 / DSM 4798 / JCM 20051 / NBRC 3318 / NRRL B-199 / KCTC 1686</strain>
    </source>
</reference>
<dbReference type="HOGENOM" id="CLU_3169167_0_0_6"/>
<dbReference type="AlphaFoldDB" id="A0A0H3HAT5"/>
<proteinExistence type="predicted"/>